<feature type="transmembrane region" description="Helical" evidence="2">
    <location>
        <begin position="143"/>
        <end position="164"/>
    </location>
</feature>
<evidence type="ECO:0000256" key="2">
    <source>
        <dbReference type="SAM" id="Phobius"/>
    </source>
</evidence>
<sequence length="269" mass="27468">MSRTGARSATAGAGPAEAGTSQRGAWTLAAAPLLAALAALFAVFLAGFDQRSAMPPDVAARFYGFFLDRYPLFAFALVYGLARILAAGLAPGPASWLRRLVGVLVGLALVLGVSLHPTFGGLVLRAGFGTGSGAFLNGTPMGLAYAMGAGAAAGLFGLALGLGARLAGRPGPAPTGSRWRRVGRALLGWIAGFLALWFAAAVIGLARDAGFGPWPRRPLDARDLVVAALLLTVAALPHMALVAARLRPRRTPRAPTSPAMSPLRPDAVA</sequence>
<organism evidence="3 4">
    <name type="scientific">Methylorubrum populi</name>
    <dbReference type="NCBI Taxonomy" id="223967"/>
    <lineage>
        <taxon>Bacteria</taxon>
        <taxon>Pseudomonadati</taxon>
        <taxon>Pseudomonadota</taxon>
        <taxon>Alphaproteobacteria</taxon>
        <taxon>Hyphomicrobiales</taxon>
        <taxon>Methylobacteriaceae</taxon>
        <taxon>Methylorubrum</taxon>
    </lineage>
</organism>
<protein>
    <submittedName>
        <fullName evidence="3">Uncharacterized protein</fullName>
    </submittedName>
</protein>
<accession>A0A833J368</accession>
<dbReference type="RefSeq" id="WP_152277893.1">
    <property type="nucleotide sequence ID" value="NZ_WEKV01000014.1"/>
</dbReference>
<proteinExistence type="predicted"/>
<gene>
    <name evidence="3" type="ORF">F8B43_3691</name>
</gene>
<evidence type="ECO:0000313" key="4">
    <source>
        <dbReference type="Proteomes" id="UP000469949"/>
    </source>
</evidence>
<dbReference type="Proteomes" id="UP000469949">
    <property type="component" value="Unassembled WGS sequence"/>
</dbReference>
<feature type="transmembrane region" description="Helical" evidence="2">
    <location>
        <begin position="25"/>
        <end position="48"/>
    </location>
</feature>
<feature type="transmembrane region" description="Helical" evidence="2">
    <location>
        <begin position="70"/>
        <end position="89"/>
    </location>
</feature>
<dbReference type="EMBL" id="WEKV01000014">
    <property type="protein sequence ID" value="KAB7783768.1"/>
    <property type="molecule type" value="Genomic_DNA"/>
</dbReference>
<reference evidence="3 4" key="1">
    <citation type="submission" date="2019-10" db="EMBL/GenBank/DDBJ databases">
        <title>Draft Genome Sequence of the Caffeine Degrading Methylotroph Methylorubrum populi PINKEL.</title>
        <authorList>
            <person name="Dawson S.C."/>
            <person name="Zhang X."/>
            <person name="Wright M.E."/>
            <person name="Sharma G."/>
            <person name="Langner J.T."/>
            <person name="Ditty J.L."/>
            <person name="Subuyuj G.A."/>
        </authorList>
    </citation>
    <scope>NUCLEOTIDE SEQUENCE [LARGE SCALE GENOMIC DNA]</scope>
    <source>
        <strain evidence="3 4">Pinkel</strain>
    </source>
</reference>
<feature type="region of interest" description="Disordered" evidence="1">
    <location>
        <begin position="250"/>
        <end position="269"/>
    </location>
</feature>
<comment type="caution">
    <text evidence="3">The sequence shown here is derived from an EMBL/GenBank/DDBJ whole genome shotgun (WGS) entry which is preliminary data.</text>
</comment>
<feature type="transmembrane region" description="Helical" evidence="2">
    <location>
        <begin position="185"/>
        <end position="205"/>
    </location>
</feature>
<feature type="transmembrane region" description="Helical" evidence="2">
    <location>
        <begin position="101"/>
        <end position="123"/>
    </location>
</feature>
<evidence type="ECO:0000256" key="1">
    <source>
        <dbReference type="SAM" id="MobiDB-lite"/>
    </source>
</evidence>
<dbReference type="AlphaFoldDB" id="A0A833J368"/>
<feature type="transmembrane region" description="Helical" evidence="2">
    <location>
        <begin position="225"/>
        <end position="244"/>
    </location>
</feature>
<keyword evidence="2" id="KW-1133">Transmembrane helix</keyword>
<name>A0A833J368_9HYPH</name>
<evidence type="ECO:0000313" key="3">
    <source>
        <dbReference type="EMBL" id="KAB7783768.1"/>
    </source>
</evidence>
<keyword evidence="2" id="KW-0472">Membrane</keyword>
<keyword evidence="2" id="KW-0812">Transmembrane</keyword>